<dbReference type="PROSITE" id="PS01217">
    <property type="entry name" value="SUCCINYL_COA_LIG_3"/>
    <property type="match status" value="1"/>
</dbReference>
<reference evidence="9" key="1">
    <citation type="journal article" date="2020" name="mSystems">
        <title>Genome- and Community-Level Interaction Insights into Carbon Utilization and Element Cycling Functions of Hydrothermarchaeota in Hydrothermal Sediment.</title>
        <authorList>
            <person name="Zhou Z."/>
            <person name="Liu Y."/>
            <person name="Xu W."/>
            <person name="Pan J."/>
            <person name="Luo Z.H."/>
            <person name="Li M."/>
        </authorList>
    </citation>
    <scope>NUCLEOTIDE SEQUENCE [LARGE SCALE GENOMIC DNA]</scope>
    <source>
        <strain evidence="10">SpSt-622</strain>
        <strain evidence="9">SpSt-642</strain>
    </source>
</reference>
<feature type="binding site" evidence="7">
    <location>
        <position position="191"/>
    </location>
    <ligand>
        <name>Mg(2+)</name>
        <dbReference type="ChEBI" id="CHEBI:18420"/>
    </ligand>
</feature>
<dbReference type="FunFam" id="3.40.50.261:FF:000007">
    <property type="entry name" value="Succinate--CoA ligase [ADP-forming] subunit beta"/>
    <property type="match status" value="1"/>
</dbReference>
<keyword evidence="4 7" id="KW-0547">Nucleotide-binding</keyword>
<dbReference type="Gene3D" id="3.30.1490.20">
    <property type="entry name" value="ATP-grasp fold, A domain"/>
    <property type="match status" value="1"/>
</dbReference>
<feature type="binding site" evidence="7">
    <location>
        <position position="45"/>
    </location>
    <ligand>
        <name>ATP</name>
        <dbReference type="ChEBI" id="CHEBI:30616"/>
    </ligand>
</feature>
<dbReference type="GO" id="GO:0005524">
    <property type="term" value="F:ATP binding"/>
    <property type="evidence" value="ECO:0007669"/>
    <property type="project" value="UniProtKB-UniRule"/>
</dbReference>
<dbReference type="AlphaFoldDB" id="A0A7C4D7V3"/>
<dbReference type="SUPFAM" id="SSF56059">
    <property type="entry name" value="Glutathione synthetase ATP-binding domain-like"/>
    <property type="match status" value="1"/>
</dbReference>
<evidence type="ECO:0000256" key="4">
    <source>
        <dbReference type="ARBA" id="ARBA00022741"/>
    </source>
</evidence>
<dbReference type="InterPro" id="IPR013650">
    <property type="entry name" value="ATP-grasp_succ-CoA_synth-type"/>
</dbReference>
<dbReference type="GO" id="GO:0000287">
    <property type="term" value="F:magnesium ion binding"/>
    <property type="evidence" value="ECO:0007669"/>
    <property type="project" value="UniProtKB-UniRule"/>
</dbReference>
<dbReference type="EMBL" id="DTAN01000081">
    <property type="protein sequence ID" value="HGU64982.1"/>
    <property type="molecule type" value="Genomic_DNA"/>
</dbReference>
<dbReference type="Gene3D" id="3.40.50.261">
    <property type="entry name" value="Succinyl-CoA synthetase domains"/>
    <property type="match status" value="1"/>
</dbReference>
<evidence type="ECO:0000256" key="6">
    <source>
        <dbReference type="ARBA" id="ARBA00022842"/>
    </source>
</evidence>
<evidence type="ECO:0000256" key="3">
    <source>
        <dbReference type="ARBA" id="ARBA00022723"/>
    </source>
</evidence>
<dbReference type="InterPro" id="IPR017866">
    <property type="entry name" value="Succ-CoA_synthase_bsu_CS"/>
</dbReference>
<comment type="subunit">
    <text evidence="7">Heterotetramer of two alpha and two beta subunits.</text>
</comment>
<dbReference type="GO" id="GO:0042709">
    <property type="term" value="C:succinate-CoA ligase complex"/>
    <property type="evidence" value="ECO:0007669"/>
    <property type="project" value="TreeGrafter"/>
</dbReference>
<keyword evidence="1 7" id="KW-0816">Tricarboxylic acid cycle</keyword>
<dbReference type="NCBIfam" id="TIGR01016">
    <property type="entry name" value="sucCoAbeta"/>
    <property type="match status" value="1"/>
</dbReference>
<proteinExistence type="inferred from homology"/>
<name>A0A7C4D7V3_STAMA</name>
<evidence type="ECO:0000313" key="9">
    <source>
        <dbReference type="EMBL" id="HGM59160.1"/>
    </source>
</evidence>
<dbReference type="PANTHER" id="PTHR11815:SF10">
    <property type="entry name" value="SUCCINATE--COA LIGASE [GDP-FORMING] SUBUNIT BETA, MITOCHONDRIAL"/>
    <property type="match status" value="1"/>
</dbReference>
<feature type="binding site" evidence="7">
    <location>
        <position position="91"/>
    </location>
    <ligand>
        <name>ATP</name>
        <dbReference type="ChEBI" id="CHEBI:30616"/>
    </ligand>
</feature>
<evidence type="ECO:0000256" key="2">
    <source>
        <dbReference type="ARBA" id="ARBA00022598"/>
    </source>
</evidence>
<feature type="domain" description="ATP-grasp" evidence="8">
    <location>
        <begin position="9"/>
        <end position="268"/>
    </location>
</feature>
<comment type="cofactor">
    <cofactor evidence="7">
        <name>Mg(2+)</name>
        <dbReference type="ChEBI" id="CHEBI:18420"/>
    </cofactor>
    <text evidence="7">Binds 1 Mg(2+) ion per subunit.</text>
</comment>
<keyword evidence="3 7" id="KW-0479">Metal-binding</keyword>
<gene>
    <name evidence="7" type="primary">sucC</name>
    <name evidence="10" type="ORF">ENT92_02035</name>
    <name evidence="9" type="ORF">ENU14_06235</name>
</gene>
<feature type="binding site" evidence="7">
    <location>
        <position position="255"/>
    </location>
    <ligand>
        <name>substrate</name>
        <note>ligand shared with subunit alpha</note>
    </ligand>
</feature>
<evidence type="ECO:0000256" key="7">
    <source>
        <dbReference type="HAMAP-Rule" id="MF_00558"/>
    </source>
</evidence>
<comment type="catalytic activity">
    <reaction evidence="7">
        <text>GTP + succinate + CoA = succinyl-CoA + GDP + phosphate</text>
        <dbReference type="Rhea" id="RHEA:22120"/>
        <dbReference type="ChEBI" id="CHEBI:30031"/>
        <dbReference type="ChEBI" id="CHEBI:37565"/>
        <dbReference type="ChEBI" id="CHEBI:43474"/>
        <dbReference type="ChEBI" id="CHEBI:57287"/>
        <dbReference type="ChEBI" id="CHEBI:57292"/>
        <dbReference type="ChEBI" id="CHEBI:58189"/>
    </reaction>
</comment>
<protein>
    <recommendedName>
        <fullName evidence="7">Succinate--CoA ligase [ADP-forming] subunit beta</fullName>
        <ecNumber evidence="7">6.2.1.5</ecNumber>
    </recommendedName>
    <alternativeName>
        <fullName evidence="7">Succinyl-CoA synthetase subunit beta</fullName>
        <shortName evidence="7">SCS-beta</shortName>
    </alternativeName>
</protein>
<dbReference type="NCBIfam" id="NF001913">
    <property type="entry name" value="PRK00696.1"/>
    <property type="match status" value="1"/>
</dbReference>
<dbReference type="InterPro" id="IPR005811">
    <property type="entry name" value="SUCC_ACL_C"/>
</dbReference>
<dbReference type="InterPro" id="IPR016102">
    <property type="entry name" value="Succinyl-CoA_synth-like"/>
</dbReference>
<accession>A0A7C4D7V3</accession>
<dbReference type="Pfam" id="PF08442">
    <property type="entry name" value="ATP-grasp_2"/>
    <property type="match status" value="1"/>
</dbReference>
<sequence length="377" mass="42072">MKLYEYEAKNIVKQYGIPIPRGELVDNPDKVREIARSFKGSVVIKSQVLVGGRGLAGGIKSADNPDEAYDIALKLLGSSIRGEVVKQVLVEEKICFEKEYYLSLTVDRSARTLVYLASQLGGVEIEDLVRKHPDKLLKISIDPLIGYKSHYSRIVAMFLNIPRDYWNQIDSIMKSMYNIMIDYDAELVEFNPLAWKCDGGLIALDAKIIVDDNSLYKHPDLLQKYGRELGLYEKKARELGFSYVELDGDIGVIANGAGLTMATMDTILLYGGKPANFLDVGGGASRDRVREAVKLLLTHPHVKVLLINIFGGITRCDEVAHGIVEAYNEVKTNIPLVIRLLGTNEEEGRRILADYGFNVYSEIDDAVKKAIELVQSR</sequence>
<feature type="binding site" evidence="7">
    <location>
        <position position="99"/>
    </location>
    <ligand>
        <name>ATP</name>
        <dbReference type="ChEBI" id="CHEBI:30616"/>
    </ligand>
</feature>
<dbReference type="InterPro" id="IPR013815">
    <property type="entry name" value="ATP_grasp_subdomain_1"/>
</dbReference>
<feature type="binding site" evidence="7">
    <location>
        <begin position="312"/>
        <end position="314"/>
    </location>
    <ligand>
        <name>substrate</name>
        <note>ligand shared with subunit alpha</note>
    </ligand>
</feature>
<evidence type="ECO:0000256" key="1">
    <source>
        <dbReference type="ARBA" id="ARBA00022532"/>
    </source>
</evidence>
<dbReference type="HAMAP" id="MF_00558">
    <property type="entry name" value="Succ_CoA_beta"/>
    <property type="match status" value="1"/>
</dbReference>
<feature type="binding site" evidence="7">
    <location>
        <position position="94"/>
    </location>
    <ligand>
        <name>ATP</name>
        <dbReference type="ChEBI" id="CHEBI:30616"/>
    </ligand>
</feature>
<dbReference type="GO" id="GO:0006104">
    <property type="term" value="P:succinyl-CoA metabolic process"/>
    <property type="evidence" value="ECO:0007669"/>
    <property type="project" value="TreeGrafter"/>
</dbReference>
<dbReference type="Gene3D" id="3.30.470.20">
    <property type="entry name" value="ATP-grasp fold, B domain"/>
    <property type="match status" value="1"/>
</dbReference>
<feature type="binding site" evidence="7">
    <location>
        <begin position="52"/>
        <end position="54"/>
    </location>
    <ligand>
        <name>ATP</name>
        <dbReference type="ChEBI" id="CHEBI:30616"/>
    </ligand>
</feature>
<comment type="pathway">
    <text evidence="7">Carbohydrate metabolism; tricarboxylic acid cycle; succinate from succinyl-CoA (ligase route): step 1/1.</text>
</comment>
<organism evidence="9">
    <name type="scientific">Staphylothermus marinus</name>
    <dbReference type="NCBI Taxonomy" id="2280"/>
    <lineage>
        <taxon>Archaea</taxon>
        <taxon>Thermoproteota</taxon>
        <taxon>Thermoprotei</taxon>
        <taxon>Desulfurococcales</taxon>
        <taxon>Desulfurococcaceae</taxon>
        <taxon>Staphylothermus</taxon>
    </lineage>
</organism>
<dbReference type="PIRSF" id="PIRSF001554">
    <property type="entry name" value="SucCS_beta"/>
    <property type="match status" value="1"/>
</dbReference>
<comment type="function">
    <text evidence="7">Succinyl-CoA synthetase functions in the citric acid cycle (TCA), coupling the hydrolysis of succinyl-CoA to the synthesis of either ATP or GTP and thus represents the only step of substrate-level phosphorylation in the TCA. The beta subunit provides nucleotide specificity of the enzyme and binds the substrate succinate, while the binding sites for coenzyme A and phosphate are found in the alpha subunit.</text>
</comment>
<dbReference type="FunFam" id="3.30.470.20:FF:000002">
    <property type="entry name" value="Succinate--CoA ligase [ADP-forming] subunit beta"/>
    <property type="match status" value="1"/>
</dbReference>
<evidence type="ECO:0000256" key="5">
    <source>
        <dbReference type="ARBA" id="ARBA00022840"/>
    </source>
</evidence>
<evidence type="ECO:0000259" key="8">
    <source>
        <dbReference type="PROSITE" id="PS50975"/>
    </source>
</evidence>
<keyword evidence="2 7" id="KW-0436">Ligase</keyword>
<dbReference type="PANTHER" id="PTHR11815">
    <property type="entry name" value="SUCCINYL-COA SYNTHETASE BETA CHAIN"/>
    <property type="match status" value="1"/>
</dbReference>
<dbReference type="GO" id="GO:0004775">
    <property type="term" value="F:succinate-CoA ligase (ADP-forming) activity"/>
    <property type="evidence" value="ECO:0007669"/>
    <property type="project" value="UniProtKB-UniRule"/>
</dbReference>
<dbReference type="UniPathway" id="UPA00223">
    <property type="reaction ID" value="UER00999"/>
</dbReference>
<evidence type="ECO:0000313" key="10">
    <source>
        <dbReference type="EMBL" id="HGU64982.1"/>
    </source>
</evidence>
<comment type="catalytic activity">
    <reaction evidence="7">
        <text>succinate + ATP + CoA = succinyl-CoA + ADP + phosphate</text>
        <dbReference type="Rhea" id="RHEA:17661"/>
        <dbReference type="ChEBI" id="CHEBI:30031"/>
        <dbReference type="ChEBI" id="CHEBI:30616"/>
        <dbReference type="ChEBI" id="CHEBI:43474"/>
        <dbReference type="ChEBI" id="CHEBI:57287"/>
        <dbReference type="ChEBI" id="CHEBI:57292"/>
        <dbReference type="ChEBI" id="CHEBI:456216"/>
        <dbReference type="EC" id="6.2.1.5"/>
    </reaction>
</comment>
<dbReference type="InterPro" id="IPR005809">
    <property type="entry name" value="Succ_CoA_ligase-like_bsu"/>
</dbReference>
<keyword evidence="5 7" id="KW-0067">ATP-binding</keyword>
<dbReference type="EMBL" id="DTBJ01000053">
    <property type="protein sequence ID" value="HGM59160.1"/>
    <property type="molecule type" value="Genomic_DNA"/>
</dbReference>
<dbReference type="SUPFAM" id="SSF52210">
    <property type="entry name" value="Succinyl-CoA synthetase domains"/>
    <property type="match status" value="1"/>
</dbReference>
<feature type="binding site" evidence="7">
    <location>
        <position position="205"/>
    </location>
    <ligand>
        <name>Mg(2+)</name>
        <dbReference type="ChEBI" id="CHEBI:18420"/>
    </ligand>
</feature>
<dbReference type="EC" id="6.2.1.5" evidence="7"/>
<dbReference type="GO" id="GO:0006099">
    <property type="term" value="P:tricarboxylic acid cycle"/>
    <property type="evidence" value="ECO:0007669"/>
    <property type="project" value="UniProtKB-UniRule"/>
</dbReference>
<comment type="similarity">
    <text evidence="7">Belongs to the succinate/malate CoA ligase beta subunit family.</text>
</comment>
<keyword evidence="6 7" id="KW-0460">Magnesium</keyword>
<dbReference type="InterPro" id="IPR011761">
    <property type="entry name" value="ATP-grasp"/>
</dbReference>
<dbReference type="Pfam" id="PF00549">
    <property type="entry name" value="Ligase_CoA"/>
    <property type="match status" value="1"/>
</dbReference>
<dbReference type="PROSITE" id="PS50975">
    <property type="entry name" value="ATP_GRASP"/>
    <property type="match status" value="1"/>
</dbReference>
<comment type="caution">
    <text evidence="9">The sequence shown here is derived from an EMBL/GenBank/DDBJ whole genome shotgun (WGS) entry which is preliminary data.</text>
</comment>